<dbReference type="OrthoDB" id="3481760at2"/>
<dbReference type="AlphaFoldDB" id="A0A1M7Q6A6"/>
<keyword evidence="1" id="KW-1133">Transmembrane helix</keyword>
<evidence type="ECO:0000256" key="1">
    <source>
        <dbReference type="SAM" id="Phobius"/>
    </source>
</evidence>
<evidence type="ECO:0008006" key="4">
    <source>
        <dbReference type="Google" id="ProtNLM"/>
    </source>
</evidence>
<keyword evidence="3" id="KW-1185">Reference proteome</keyword>
<dbReference type="EMBL" id="FRCS01000004">
    <property type="protein sequence ID" value="SHN26007.1"/>
    <property type="molecule type" value="Genomic_DNA"/>
</dbReference>
<dbReference type="RefSeq" id="WP_143175226.1">
    <property type="nucleotide sequence ID" value="NZ_FRCS01000004.1"/>
</dbReference>
<name>A0A1M7Q6A6_9ACTN</name>
<reference evidence="2 3" key="1">
    <citation type="submission" date="2016-11" db="EMBL/GenBank/DDBJ databases">
        <authorList>
            <person name="Jaros S."/>
            <person name="Januszkiewicz K."/>
            <person name="Wedrychowicz H."/>
        </authorList>
    </citation>
    <scope>NUCLEOTIDE SEQUENCE [LARGE SCALE GENOMIC DNA]</scope>
    <source>
        <strain evidence="2 3">DSM 46144</strain>
    </source>
</reference>
<evidence type="ECO:0000313" key="2">
    <source>
        <dbReference type="EMBL" id="SHN26007.1"/>
    </source>
</evidence>
<feature type="transmembrane region" description="Helical" evidence="1">
    <location>
        <begin position="75"/>
        <end position="96"/>
    </location>
</feature>
<evidence type="ECO:0000313" key="3">
    <source>
        <dbReference type="Proteomes" id="UP000184440"/>
    </source>
</evidence>
<keyword evidence="1" id="KW-0812">Transmembrane</keyword>
<protein>
    <recommendedName>
        <fullName evidence="4">YGGT family protein</fullName>
    </recommendedName>
</protein>
<gene>
    <name evidence="2" type="ORF">SAMN05443668_104210</name>
</gene>
<dbReference type="STRING" id="134849.SAMN05443668_104210"/>
<sequence>MPEMAYRSGYRSSTSRAVMAITTALVVMIVLGIVFVLLNANQANMIVDFVLDVGRWLTRPFANLFQMDTVDQAVLVNWGIAAVVYLFIGSALARLARG</sequence>
<organism evidence="2 3">
    <name type="scientific">Cryptosporangium aurantiacum</name>
    <dbReference type="NCBI Taxonomy" id="134849"/>
    <lineage>
        <taxon>Bacteria</taxon>
        <taxon>Bacillati</taxon>
        <taxon>Actinomycetota</taxon>
        <taxon>Actinomycetes</taxon>
        <taxon>Cryptosporangiales</taxon>
        <taxon>Cryptosporangiaceae</taxon>
        <taxon>Cryptosporangium</taxon>
    </lineage>
</organism>
<keyword evidence="1" id="KW-0472">Membrane</keyword>
<feature type="transmembrane region" description="Helical" evidence="1">
    <location>
        <begin position="17"/>
        <end position="38"/>
    </location>
</feature>
<dbReference type="Proteomes" id="UP000184440">
    <property type="component" value="Unassembled WGS sequence"/>
</dbReference>
<proteinExistence type="predicted"/>
<accession>A0A1M7Q6A6</accession>